<organism evidence="1 2">
    <name type="scientific">Araneus ventricosus</name>
    <name type="common">Orbweaver spider</name>
    <name type="synonym">Epeira ventricosa</name>
    <dbReference type="NCBI Taxonomy" id="182803"/>
    <lineage>
        <taxon>Eukaryota</taxon>
        <taxon>Metazoa</taxon>
        <taxon>Ecdysozoa</taxon>
        <taxon>Arthropoda</taxon>
        <taxon>Chelicerata</taxon>
        <taxon>Arachnida</taxon>
        <taxon>Araneae</taxon>
        <taxon>Araneomorphae</taxon>
        <taxon>Entelegynae</taxon>
        <taxon>Araneoidea</taxon>
        <taxon>Araneidae</taxon>
        <taxon>Araneus</taxon>
    </lineage>
</organism>
<name>A0A4Y2N2K6_ARAVE</name>
<evidence type="ECO:0000313" key="1">
    <source>
        <dbReference type="EMBL" id="GBN32820.1"/>
    </source>
</evidence>
<comment type="caution">
    <text evidence="1">The sequence shown here is derived from an EMBL/GenBank/DDBJ whole genome shotgun (WGS) entry which is preliminary data.</text>
</comment>
<evidence type="ECO:0000313" key="2">
    <source>
        <dbReference type="Proteomes" id="UP000499080"/>
    </source>
</evidence>
<reference evidence="1 2" key="1">
    <citation type="journal article" date="2019" name="Sci. Rep.">
        <title>Orb-weaving spider Araneus ventricosus genome elucidates the spidroin gene catalogue.</title>
        <authorList>
            <person name="Kono N."/>
            <person name="Nakamura H."/>
            <person name="Ohtoshi R."/>
            <person name="Moran D.A.P."/>
            <person name="Shinohara A."/>
            <person name="Yoshida Y."/>
            <person name="Fujiwara M."/>
            <person name="Mori M."/>
            <person name="Tomita M."/>
            <person name="Arakawa K."/>
        </authorList>
    </citation>
    <scope>NUCLEOTIDE SEQUENCE [LARGE SCALE GENOMIC DNA]</scope>
</reference>
<dbReference type="Proteomes" id="UP000499080">
    <property type="component" value="Unassembled WGS sequence"/>
</dbReference>
<keyword evidence="2" id="KW-1185">Reference proteome</keyword>
<protein>
    <submittedName>
        <fullName evidence="1">Uncharacterized protein</fullName>
    </submittedName>
</protein>
<sequence length="113" mass="12651">MQKEEKNRKLTTVDSRLTGIGLSGTTPKKGSADCVRWNVREDHILLNPSYCIGLVQPTLSLARLQLDCSENVDEEAVERWINEDSTSECCEVLSDDDIVSRATCGSEETRNFE</sequence>
<dbReference type="EMBL" id="BGPR01008297">
    <property type="protein sequence ID" value="GBN32820.1"/>
    <property type="molecule type" value="Genomic_DNA"/>
</dbReference>
<proteinExistence type="predicted"/>
<dbReference type="AlphaFoldDB" id="A0A4Y2N2K6"/>
<accession>A0A4Y2N2K6</accession>
<gene>
    <name evidence="1" type="ORF">AVEN_107017_1</name>
</gene>